<sequence>MAVPDSTTPDPDLPVTACARCGTTAAGPPLSWMFEMDRRRGGVWFCDRCARENLRSVEAKLNQEWW</sequence>
<name>A0A1H0HPM8_9ACTN</name>
<evidence type="ECO:0000313" key="2">
    <source>
        <dbReference type="Proteomes" id="UP000198741"/>
    </source>
</evidence>
<protein>
    <submittedName>
        <fullName evidence="1">Uncharacterized protein</fullName>
    </submittedName>
</protein>
<dbReference type="EMBL" id="LT629710">
    <property type="protein sequence ID" value="SDO21165.1"/>
    <property type="molecule type" value="Genomic_DNA"/>
</dbReference>
<dbReference type="AlphaFoldDB" id="A0A1H0HPM8"/>
<dbReference type="OrthoDB" id="3578149at2"/>
<proteinExistence type="predicted"/>
<accession>A0A1H0HPM8</accession>
<dbReference type="Proteomes" id="UP000198741">
    <property type="component" value="Chromosome I"/>
</dbReference>
<reference evidence="1 2" key="1">
    <citation type="submission" date="2016-10" db="EMBL/GenBank/DDBJ databases">
        <authorList>
            <person name="de Groot N.N."/>
        </authorList>
    </citation>
    <scope>NUCLEOTIDE SEQUENCE [LARGE SCALE GENOMIC DNA]</scope>
    <source>
        <strain evidence="2">P4-7,KCTC 19426,CECT 7604</strain>
    </source>
</reference>
<evidence type="ECO:0000313" key="1">
    <source>
        <dbReference type="EMBL" id="SDO21165.1"/>
    </source>
</evidence>
<dbReference type="RefSeq" id="WP_090474115.1">
    <property type="nucleotide sequence ID" value="NZ_LT629710.1"/>
</dbReference>
<keyword evidence="2" id="KW-1185">Reference proteome</keyword>
<dbReference type="STRING" id="1090615.SAMN04515671_0160"/>
<gene>
    <name evidence="1" type="ORF">SAMN04515671_0160</name>
</gene>
<organism evidence="1 2">
    <name type="scientific">Nakamurella panacisegetis</name>
    <dbReference type="NCBI Taxonomy" id="1090615"/>
    <lineage>
        <taxon>Bacteria</taxon>
        <taxon>Bacillati</taxon>
        <taxon>Actinomycetota</taxon>
        <taxon>Actinomycetes</taxon>
        <taxon>Nakamurellales</taxon>
        <taxon>Nakamurellaceae</taxon>
        <taxon>Nakamurella</taxon>
    </lineage>
</organism>